<reference evidence="1 2" key="1">
    <citation type="submission" date="2016-10" db="EMBL/GenBank/DDBJ databases">
        <authorList>
            <person name="de Groot N.N."/>
        </authorList>
    </citation>
    <scope>NUCLEOTIDE SEQUENCE [LARGE SCALE GENOMIC DNA]</scope>
    <source>
        <strain evidence="1 2">DSM 15345</strain>
    </source>
</reference>
<organism evidence="1 2">
    <name type="scientific">Rubrimonas cliftonensis</name>
    <dbReference type="NCBI Taxonomy" id="89524"/>
    <lineage>
        <taxon>Bacteria</taxon>
        <taxon>Pseudomonadati</taxon>
        <taxon>Pseudomonadota</taxon>
        <taxon>Alphaproteobacteria</taxon>
        <taxon>Rhodobacterales</taxon>
        <taxon>Paracoccaceae</taxon>
        <taxon>Rubrimonas</taxon>
    </lineage>
</organism>
<dbReference type="OrthoDB" id="9780943at2"/>
<dbReference type="AlphaFoldDB" id="A0A1H4FC12"/>
<dbReference type="RefSeq" id="WP_093255846.1">
    <property type="nucleotide sequence ID" value="NZ_FNQM01000020.1"/>
</dbReference>
<evidence type="ECO:0000313" key="1">
    <source>
        <dbReference type="EMBL" id="SEA94577.1"/>
    </source>
</evidence>
<proteinExistence type="predicted"/>
<name>A0A1H4FC12_9RHOB</name>
<gene>
    <name evidence="1" type="ORF">SAMN05444370_12043</name>
</gene>
<dbReference type="STRING" id="89524.SAMN05444370_12043"/>
<keyword evidence="2" id="KW-1185">Reference proteome</keyword>
<evidence type="ECO:0000313" key="2">
    <source>
        <dbReference type="Proteomes" id="UP000198703"/>
    </source>
</evidence>
<dbReference type="EMBL" id="FNQM01000020">
    <property type="protein sequence ID" value="SEA94577.1"/>
    <property type="molecule type" value="Genomic_DNA"/>
</dbReference>
<sequence>MGRAGPIFPVGVLDKDGGRIRDPAVPDLPHFGEVHEMVDGQARSGAAGEVRMSFFAAGFGAQKLLSLPAATPADIGAAHDEALTSAGSDPEHLARRAEALGPREQVLGPAAERMKAVATAIDGASRAAAAAWLKARFDVEAN</sequence>
<protein>
    <submittedName>
        <fullName evidence="1">Uncharacterized protein</fullName>
    </submittedName>
</protein>
<accession>A0A1H4FC12</accession>
<dbReference type="Proteomes" id="UP000198703">
    <property type="component" value="Unassembled WGS sequence"/>
</dbReference>